<dbReference type="InterPro" id="IPR010861">
    <property type="entry name" value="DUF1492"/>
</dbReference>
<reference evidence="1 2" key="1">
    <citation type="submission" date="2019-05" db="EMBL/GenBank/DDBJ databases">
        <title>Complete genome sequencing of Anaerostipes rhamnosivorans.</title>
        <authorList>
            <person name="Bui T.P.N."/>
            <person name="de Vos W.M."/>
        </authorList>
    </citation>
    <scope>NUCLEOTIDE SEQUENCE [LARGE SCALE GENOMIC DNA]</scope>
    <source>
        <strain evidence="1 2">1y2</strain>
    </source>
</reference>
<organism evidence="1 2">
    <name type="scientific">Anaerostipes rhamnosivorans</name>
    <dbReference type="NCBI Taxonomy" id="1229621"/>
    <lineage>
        <taxon>Bacteria</taxon>
        <taxon>Bacillati</taxon>
        <taxon>Bacillota</taxon>
        <taxon>Clostridia</taxon>
        <taxon>Lachnospirales</taxon>
        <taxon>Lachnospiraceae</taxon>
        <taxon>Anaerostipes</taxon>
    </lineage>
</organism>
<protein>
    <submittedName>
        <fullName evidence="1">Uncharacterized protein</fullName>
    </submittedName>
</protein>
<dbReference type="Pfam" id="PF07374">
    <property type="entry name" value="DUF1492"/>
    <property type="match status" value="1"/>
</dbReference>
<evidence type="ECO:0000313" key="2">
    <source>
        <dbReference type="Proteomes" id="UP000298653"/>
    </source>
</evidence>
<evidence type="ECO:0000313" key="1">
    <source>
        <dbReference type="EMBL" id="QCP36411.1"/>
    </source>
</evidence>
<dbReference type="EMBL" id="CP040058">
    <property type="protein sequence ID" value="QCP36411.1"/>
    <property type="molecule type" value="Genomic_DNA"/>
</dbReference>
<accession>A0A4P8IHE2</accession>
<gene>
    <name evidence="1" type="ORF">AR1Y2_2957</name>
</gene>
<sequence length="135" mass="15978">MTEKDMGQMYYLNKEIERLNEELNWMECKSMMKSPILTGMPFGGGVSDKTADYAVRIEEIKNLIDISVKKLLYTRAEIERFLQEIEDPELRLIIRLRSINHLGWQEIGEELGMDRRTASRKYQKFCDEVFAHNVR</sequence>
<dbReference type="KEGG" id="arf:AR1Y2_2957"/>
<dbReference type="RefSeq" id="WP_243118771.1">
    <property type="nucleotide sequence ID" value="NZ_CP040058.1"/>
</dbReference>
<keyword evidence="2" id="KW-1185">Reference proteome</keyword>
<dbReference type="AlphaFoldDB" id="A0A4P8IHE2"/>
<proteinExistence type="predicted"/>
<dbReference type="Proteomes" id="UP000298653">
    <property type="component" value="Chromosome"/>
</dbReference>
<name>A0A4P8IHE2_9FIRM</name>